<protein>
    <submittedName>
        <fullName evidence="1">Uncharacterized protein</fullName>
    </submittedName>
</protein>
<sequence>MVWRWGQATGTGARALRWRARFGARCSHRDTEAQRRPHLCASV</sequence>
<reference evidence="1" key="1">
    <citation type="submission" date="2020-02" db="EMBL/GenBank/DDBJ databases">
        <authorList>
            <person name="Meier V. D."/>
        </authorList>
    </citation>
    <scope>NUCLEOTIDE SEQUENCE</scope>
    <source>
        <strain evidence="1">AVDCRST_MAG68</strain>
    </source>
</reference>
<proteinExistence type="predicted"/>
<dbReference type="AlphaFoldDB" id="A0A6J4MWV7"/>
<name>A0A6J4MWV7_9BACT</name>
<evidence type="ECO:0000313" key="1">
    <source>
        <dbReference type="EMBL" id="CAA9368862.1"/>
    </source>
</evidence>
<accession>A0A6J4MWV7</accession>
<organism evidence="1">
    <name type="scientific">uncultured Gemmatimonadota bacterium</name>
    <dbReference type="NCBI Taxonomy" id="203437"/>
    <lineage>
        <taxon>Bacteria</taxon>
        <taxon>Pseudomonadati</taxon>
        <taxon>Gemmatimonadota</taxon>
        <taxon>environmental samples</taxon>
    </lineage>
</organism>
<dbReference type="EMBL" id="CADCTW010000234">
    <property type="protein sequence ID" value="CAA9368862.1"/>
    <property type="molecule type" value="Genomic_DNA"/>
</dbReference>
<gene>
    <name evidence="1" type="ORF">AVDCRST_MAG68-5225</name>
</gene>